<evidence type="ECO:0000313" key="3">
    <source>
        <dbReference type="EMBL" id="PNT69919.1"/>
    </source>
</evidence>
<proteinExistence type="predicted"/>
<dbReference type="PANTHER" id="PTHR32133:SF266">
    <property type="entry name" value="F-BOX DOMAIN-CONTAINING PROTEIN"/>
    <property type="match status" value="1"/>
</dbReference>
<dbReference type="InterPro" id="IPR036047">
    <property type="entry name" value="F-box-like_dom_sf"/>
</dbReference>
<feature type="domain" description="F-box" evidence="1">
    <location>
        <begin position="34"/>
        <end position="75"/>
    </location>
</feature>
<dbReference type="Pfam" id="PF00646">
    <property type="entry name" value="F-box"/>
    <property type="match status" value="1"/>
</dbReference>
<dbReference type="InterPro" id="IPR056594">
    <property type="entry name" value="AT5G49610-like_b-prop"/>
</dbReference>
<dbReference type="PANTHER" id="PTHR32133">
    <property type="entry name" value="OS07G0120400 PROTEIN"/>
    <property type="match status" value="1"/>
</dbReference>
<organism evidence="3">
    <name type="scientific">Brachypodium distachyon</name>
    <name type="common">Purple false brome</name>
    <name type="synonym">Trachynia distachya</name>
    <dbReference type="NCBI Taxonomy" id="15368"/>
    <lineage>
        <taxon>Eukaryota</taxon>
        <taxon>Viridiplantae</taxon>
        <taxon>Streptophyta</taxon>
        <taxon>Embryophyta</taxon>
        <taxon>Tracheophyta</taxon>
        <taxon>Spermatophyta</taxon>
        <taxon>Magnoliopsida</taxon>
        <taxon>Liliopsida</taxon>
        <taxon>Poales</taxon>
        <taxon>Poaceae</taxon>
        <taxon>BOP clade</taxon>
        <taxon>Pooideae</taxon>
        <taxon>Stipodae</taxon>
        <taxon>Brachypodieae</taxon>
        <taxon>Brachypodium</taxon>
    </lineage>
</organism>
<dbReference type="Gene3D" id="1.20.1280.50">
    <property type="match status" value="1"/>
</dbReference>
<dbReference type="STRING" id="15368.A0A2K2D6L4"/>
<reference evidence="3" key="2">
    <citation type="submission" date="2017-06" db="EMBL/GenBank/DDBJ databases">
        <title>WGS assembly of Brachypodium distachyon.</title>
        <authorList>
            <consortium name="The International Brachypodium Initiative"/>
            <person name="Lucas S."/>
            <person name="Harmon-Smith M."/>
            <person name="Lail K."/>
            <person name="Tice H."/>
            <person name="Grimwood J."/>
            <person name="Bruce D."/>
            <person name="Barry K."/>
            <person name="Shu S."/>
            <person name="Lindquist E."/>
            <person name="Wang M."/>
            <person name="Pitluck S."/>
            <person name="Vogel J.P."/>
            <person name="Garvin D.F."/>
            <person name="Mockler T.C."/>
            <person name="Schmutz J."/>
            <person name="Rokhsar D."/>
            <person name="Bevan M.W."/>
        </authorList>
    </citation>
    <scope>NUCLEOTIDE SEQUENCE</scope>
    <source>
        <strain evidence="3">Bd21</strain>
    </source>
</reference>
<sequence>MQEHSALLTRFHQKRREQHVWRRRGSSPAAPASLPDDYDLLREILLRLPPQPSSLPRASVVCKLWRAVTTDPKFLQCFRAHHRKPPLLGYFGAAFGDKVEIVFRPTLDHPDRIPPERFSLRGCSRRENYVLGCRHGRVLVDCPAQKEVVVCEPISGGQRRVAVPPEFKNGFHDGAVLCAAGDQGHVHGGCHSCPFKVVLLCMPEEDNRALACLYARYDCGYPSILVGDALYWLDMSNGMLEFDLDGQSISVITGPPMTDDFCHGSIQIIKAEDGVVGLASFSYPSIQIWQRKVNCNGVATWLVCKTVDLHNIIGLPPQLDERDSGMETILGYAEDTNDILIYVHSSVYTVQLKSMQPKKLHETHHVMDYHPFTSFYTPGTHA</sequence>
<reference evidence="4" key="3">
    <citation type="submission" date="2018-08" db="UniProtKB">
        <authorList>
            <consortium name="EnsemblPlants"/>
        </authorList>
    </citation>
    <scope>IDENTIFICATION</scope>
    <source>
        <strain evidence="4">cv. Bd21</strain>
    </source>
</reference>
<dbReference type="OrthoDB" id="608133at2759"/>
<evidence type="ECO:0000259" key="2">
    <source>
        <dbReference type="Pfam" id="PF23635"/>
    </source>
</evidence>
<evidence type="ECO:0000259" key="1">
    <source>
        <dbReference type="Pfam" id="PF00646"/>
    </source>
</evidence>
<keyword evidence="5" id="KW-1185">Reference proteome</keyword>
<accession>A0A2K2D6L4</accession>
<dbReference type="EnsemblPlants" id="PNT69919">
    <property type="protein sequence ID" value="PNT69919"/>
    <property type="gene ID" value="BRADI_2g02920v3"/>
</dbReference>
<dbReference type="Proteomes" id="UP000008810">
    <property type="component" value="Chromosome 2"/>
</dbReference>
<dbReference type="InterPro" id="IPR001810">
    <property type="entry name" value="F-box_dom"/>
</dbReference>
<gene>
    <name evidence="4" type="primary">LOC112271167</name>
    <name evidence="3" type="ORF">BRADI_2g02920v3</name>
</gene>
<dbReference type="EMBL" id="CM000881">
    <property type="protein sequence ID" value="PNT69919.1"/>
    <property type="molecule type" value="Genomic_DNA"/>
</dbReference>
<evidence type="ECO:0000313" key="5">
    <source>
        <dbReference type="Proteomes" id="UP000008810"/>
    </source>
</evidence>
<reference evidence="3 4" key="1">
    <citation type="journal article" date="2010" name="Nature">
        <title>Genome sequencing and analysis of the model grass Brachypodium distachyon.</title>
        <authorList>
            <consortium name="International Brachypodium Initiative"/>
        </authorList>
    </citation>
    <scope>NUCLEOTIDE SEQUENCE [LARGE SCALE GENOMIC DNA]</scope>
    <source>
        <strain evidence="3">Bd21</strain>
        <strain evidence="4">cv. Bd21</strain>
    </source>
</reference>
<dbReference type="Pfam" id="PF23635">
    <property type="entry name" value="Beta-prop_AT5G49610-like"/>
    <property type="match status" value="1"/>
</dbReference>
<dbReference type="SUPFAM" id="SSF81383">
    <property type="entry name" value="F-box domain"/>
    <property type="match status" value="1"/>
</dbReference>
<dbReference type="ExpressionAtlas" id="A0A2K2D6L4">
    <property type="expression patterns" value="baseline"/>
</dbReference>
<feature type="domain" description="F-box protein AT5G49610-like beta-propeller" evidence="2">
    <location>
        <begin position="130"/>
        <end position="378"/>
    </location>
</feature>
<dbReference type="Gramene" id="PNT69919">
    <property type="protein sequence ID" value="PNT69919"/>
    <property type="gene ID" value="BRADI_2g02920v3"/>
</dbReference>
<evidence type="ECO:0000313" key="4">
    <source>
        <dbReference type="EnsemblPlants" id="PNT69919"/>
    </source>
</evidence>
<name>A0A2K2D6L4_BRADI</name>
<dbReference type="AlphaFoldDB" id="A0A2K2D6L4"/>
<protein>
    <submittedName>
        <fullName evidence="3 4">Uncharacterized protein</fullName>
    </submittedName>
</protein>